<protein>
    <submittedName>
        <fullName evidence="2">Uncharacterized protein</fullName>
    </submittedName>
</protein>
<reference evidence="2" key="1">
    <citation type="submission" date="2023-10" db="EMBL/GenBank/DDBJ databases">
        <title>Genome assembly of Pristionchus species.</title>
        <authorList>
            <person name="Yoshida K."/>
            <person name="Sommer R.J."/>
        </authorList>
    </citation>
    <scope>NUCLEOTIDE SEQUENCE</scope>
    <source>
        <strain evidence="2">RS0144</strain>
    </source>
</reference>
<evidence type="ECO:0000256" key="1">
    <source>
        <dbReference type="SAM" id="Coils"/>
    </source>
</evidence>
<dbReference type="AlphaFoldDB" id="A0AAV5SNT9"/>
<organism evidence="2 3">
    <name type="scientific">Pristionchus entomophagus</name>
    <dbReference type="NCBI Taxonomy" id="358040"/>
    <lineage>
        <taxon>Eukaryota</taxon>
        <taxon>Metazoa</taxon>
        <taxon>Ecdysozoa</taxon>
        <taxon>Nematoda</taxon>
        <taxon>Chromadorea</taxon>
        <taxon>Rhabditida</taxon>
        <taxon>Rhabditina</taxon>
        <taxon>Diplogasteromorpha</taxon>
        <taxon>Diplogasteroidea</taxon>
        <taxon>Neodiplogasteridae</taxon>
        <taxon>Pristionchus</taxon>
    </lineage>
</organism>
<keyword evidence="3" id="KW-1185">Reference proteome</keyword>
<feature type="non-terminal residue" evidence="2">
    <location>
        <position position="1"/>
    </location>
</feature>
<dbReference type="EMBL" id="BTSX01000002">
    <property type="protein sequence ID" value="GMS84182.1"/>
    <property type="molecule type" value="Genomic_DNA"/>
</dbReference>
<proteinExistence type="predicted"/>
<gene>
    <name evidence="2" type="ORF">PENTCL1PPCAC_6357</name>
</gene>
<dbReference type="Proteomes" id="UP001432027">
    <property type="component" value="Unassembled WGS sequence"/>
</dbReference>
<keyword evidence="1" id="KW-0175">Coiled coil</keyword>
<evidence type="ECO:0000313" key="3">
    <source>
        <dbReference type="Proteomes" id="UP001432027"/>
    </source>
</evidence>
<name>A0AAV5SNT9_9BILA</name>
<evidence type="ECO:0000313" key="2">
    <source>
        <dbReference type="EMBL" id="GMS84182.1"/>
    </source>
</evidence>
<sequence>TKMDDSQMDGGEDLVSLMQSLMSEYLTPSAFADDRKLLIRTKSTFKQAVRDEKKIRASSEQEKRALEIDIAHSKARISEVKADCERLKTELSSIEGENAKLKEEEKDRKAHIQELKKDLVKSKIEQLNILKSNSERNLKLAMNESRRLEMKIEARSVGAFAFNDTQRLVFDNGNLRIQTVASH</sequence>
<accession>A0AAV5SNT9</accession>
<comment type="caution">
    <text evidence="2">The sequence shown here is derived from an EMBL/GenBank/DDBJ whole genome shotgun (WGS) entry which is preliminary data.</text>
</comment>
<feature type="coiled-coil region" evidence="1">
    <location>
        <begin position="70"/>
        <end position="151"/>
    </location>
</feature>